<proteinExistence type="inferred from homology"/>
<accession>A0A4Y2UPU4</accession>
<evidence type="ECO:0000313" key="10">
    <source>
        <dbReference type="Proteomes" id="UP000499080"/>
    </source>
</evidence>
<dbReference type="InterPro" id="IPR012337">
    <property type="entry name" value="RNaseH-like_sf"/>
</dbReference>
<organism evidence="9 10">
    <name type="scientific">Araneus ventricosus</name>
    <name type="common">Orbweaver spider</name>
    <name type="synonym">Epeira ventricosa</name>
    <dbReference type="NCBI Taxonomy" id="182803"/>
    <lineage>
        <taxon>Eukaryota</taxon>
        <taxon>Metazoa</taxon>
        <taxon>Ecdysozoa</taxon>
        <taxon>Arthropoda</taxon>
        <taxon>Chelicerata</taxon>
        <taxon>Arachnida</taxon>
        <taxon>Araneae</taxon>
        <taxon>Araneomorphae</taxon>
        <taxon>Entelegynae</taxon>
        <taxon>Araneoidea</taxon>
        <taxon>Araneidae</taxon>
        <taxon>Araneus</taxon>
    </lineage>
</organism>
<dbReference type="AlphaFoldDB" id="A0A4Y2UPU4"/>
<keyword evidence="6" id="KW-0255">Endonuclease</keyword>
<evidence type="ECO:0000313" key="9">
    <source>
        <dbReference type="EMBL" id="GBO15079.1"/>
    </source>
</evidence>
<evidence type="ECO:0000256" key="5">
    <source>
        <dbReference type="ARBA" id="ARBA00022723"/>
    </source>
</evidence>
<evidence type="ECO:0000256" key="6">
    <source>
        <dbReference type="ARBA" id="ARBA00022759"/>
    </source>
</evidence>
<dbReference type="GO" id="GO:0003676">
    <property type="term" value="F:nucleic acid binding"/>
    <property type="evidence" value="ECO:0007669"/>
    <property type="project" value="InterPro"/>
</dbReference>
<dbReference type="CDD" id="cd09276">
    <property type="entry name" value="Rnase_HI_RT_non_LTR"/>
    <property type="match status" value="1"/>
</dbReference>
<evidence type="ECO:0000256" key="1">
    <source>
        <dbReference type="ARBA" id="ARBA00000077"/>
    </source>
</evidence>
<dbReference type="EC" id="3.1.26.4" evidence="3"/>
<keyword evidence="10" id="KW-1185">Reference proteome</keyword>
<dbReference type="InterPro" id="IPR036397">
    <property type="entry name" value="RNaseH_sf"/>
</dbReference>
<dbReference type="GO" id="GO:0046872">
    <property type="term" value="F:metal ion binding"/>
    <property type="evidence" value="ECO:0007669"/>
    <property type="project" value="UniProtKB-KW"/>
</dbReference>
<evidence type="ECO:0000256" key="2">
    <source>
        <dbReference type="ARBA" id="ARBA00005300"/>
    </source>
</evidence>
<dbReference type="GO" id="GO:0004523">
    <property type="term" value="F:RNA-DNA hybrid ribonuclease activity"/>
    <property type="evidence" value="ECO:0007669"/>
    <property type="project" value="UniProtKB-EC"/>
</dbReference>
<comment type="catalytic activity">
    <reaction evidence="1">
        <text>Endonucleolytic cleavage to 5'-phosphomonoester.</text>
        <dbReference type="EC" id="3.1.26.4"/>
    </reaction>
</comment>
<protein>
    <recommendedName>
        <fullName evidence="3">ribonuclease H</fullName>
        <ecNumber evidence="3">3.1.26.4</ecNumber>
    </recommendedName>
</protein>
<name>A0A4Y2UPU4_ARAVE</name>
<reference evidence="9 10" key="1">
    <citation type="journal article" date="2019" name="Sci. Rep.">
        <title>Orb-weaving spider Araneus ventricosus genome elucidates the spidroin gene catalogue.</title>
        <authorList>
            <person name="Kono N."/>
            <person name="Nakamura H."/>
            <person name="Ohtoshi R."/>
            <person name="Moran D.A.P."/>
            <person name="Shinohara A."/>
            <person name="Yoshida Y."/>
            <person name="Fujiwara M."/>
            <person name="Mori M."/>
            <person name="Tomita M."/>
            <person name="Arakawa K."/>
        </authorList>
    </citation>
    <scope>NUCLEOTIDE SEQUENCE [LARGE SCALE GENOMIC DNA]</scope>
</reference>
<feature type="domain" description="RNase H type-1" evidence="8">
    <location>
        <begin position="190"/>
        <end position="319"/>
    </location>
</feature>
<dbReference type="PANTHER" id="PTHR10642:SF26">
    <property type="entry name" value="RIBONUCLEASE H1"/>
    <property type="match status" value="1"/>
</dbReference>
<dbReference type="InterPro" id="IPR002156">
    <property type="entry name" value="RNaseH_domain"/>
</dbReference>
<feature type="non-terminal residue" evidence="9">
    <location>
        <position position="327"/>
    </location>
</feature>
<sequence length="327" mass="38130">MFKVRKNITHFPGIHLYGKRIGHTNELKYLGIIFDPNYSFMTHLQRVQEKIIRINEKLRRIVRATWGLRPEMVKEVYKTILEKIILYGVKIWYRNGIKMNMKLLQIQRYQLLSITKAYRTTSNEALQVLSGSSKINCMPIDLKAQMLCEIDSKLRGVSDGSVSSVIDFELEERTIPWEVFRINWNLYKNMCSSFSVFTDGSRMNGRVGSAHVIYYCNDEIDFSLFRLSDNSSVFMAEAFAISKAVDEVISRKMEYVDLITDSRSTLMSLYSLKEKRCFINNIKRKIANYNGRINLKWVKAHEGTMGNERADFLAKLAIDEEEIDICF</sequence>
<evidence type="ECO:0000256" key="4">
    <source>
        <dbReference type="ARBA" id="ARBA00022722"/>
    </source>
</evidence>
<keyword evidence="5" id="KW-0479">Metal-binding</keyword>
<dbReference type="Proteomes" id="UP000499080">
    <property type="component" value="Unassembled WGS sequence"/>
</dbReference>
<dbReference type="OrthoDB" id="411823at2759"/>
<dbReference type="Pfam" id="PF00075">
    <property type="entry name" value="RNase_H"/>
    <property type="match status" value="1"/>
</dbReference>
<evidence type="ECO:0000259" key="8">
    <source>
        <dbReference type="PROSITE" id="PS50879"/>
    </source>
</evidence>
<dbReference type="InterPro" id="IPR050092">
    <property type="entry name" value="RNase_H"/>
</dbReference>
<gene>
    <name evidence="9" type="ORF">AVEN_69784_1</name>
</gene>
<dbReference type="EMBL" id="BGPR01039147">
    <property type="protein sequence ID" value="GBO15079.1"/>
    <property type="molecule type" value="Genomic_DNA"/>
</dbReference>
<dbReference type="PROSITE" id="PS50879">
    <property type="entry name" value="RNASE_H_1"/>
    <property type="match status" value="1"/>
</dbReference>
<evidence type="ECO:0000256" key="7">
    <source>
        <dbReference type="ARBA" id="ARBA00022801"/>
    </source>
</evidence>
<keyword evidence="4" id="KW-0540">Nuclease</keyword>
<comment type="caution">
    <text evidence="9">The sequence shown here is derived from an EMBL/GenBank/DDBJ whole genome shotgun (WGS) entry which is preliminary data.</text>
</comment>
<dbReference type="Gene3D" id="3.30.420.10">
    <property type="entry name" value="Ribonuclease H-like superfamily/Ribonuclease H"/>
    <property type="match status" value="1"/>
</dbReference>
<dbReference type="GO" id="GO:0043137">
    <property type="term" value="P:DNA replication, removal of RNA primer"/>
    <property type="evidence" value="ECO:0007669"/>
    <property type="project" value="TreeGrafter"/>
</dbReference>
<comment type="similarity">
    <text evidence="2">Belongs to the RNase H family.</text>
</comment>
<dbReference type="SUPFAM" id="SSF53098">
    <property type="entry name" value="Ribonuclease H-like"/>
    <property type="match status" value="1"/>
</dbReference>
<dbReference type="PANTHER" id="PTHR10642">
    <property type="entry name" value="RIBONUCLEASE H1"/>
    <property type="match status" value="1"/>
</dbReference>
<evidence type="ECO:0000256" key="3">
    <source>
        <dbReference type="ARBA" id="ARBA00012180"/>
    </source>
</evidence>
<keyword evidence="7" id="KW-0378">Hydrolase</keyword>